<accession>A0A1H2QNI8</accession>
<reference evidence="1 2" key="1">
    <citation type="submission" date="2016-10" db="EMBL/GenBank/DDBJ databases">
        <authorList>
            <person name="de Groot N.N."/>
        </authorList>
    </citation>
    <scope>NUCLEOTIDE SEQUENCE [LARGE SCALE GENOMIC DNA]</scope>
    <source>
        <strain evidence="1 2">DSM 3756</strain>
    </source>
</reference>
<dbReference type="Pfam" id="PF24441">
    <property type="entry name" value="DUF7560"/>
    <property type="match status" value="1"/>
</dbReference>
<evidence type="ECO:0000313" key="2">
    <source>
        <dbReference type="Proteomes" id="UP000182573"/>
    </source>
</evidence>
<organism evidence="1 2">
    <name type="scientific">Haloarcula vallismortis</name>
    <name type="common">Halobacterium vallismortis</name>
    <dbReference type="NCBI Taxonomy" id="28442"/>
    <lineage>
        <taxon>Archaea</taxon>
        <taxon>Methanobacteriati</taxon>
        <taxon>Methanobacteriota</taxon>
        <taxon>Stenosarchaea group</taxon>
        <taxon>Halobacteria</taxon>
        <taxon>Halobacteriales</taxon>
        <taxon>Haloarculaceae</taxon>
        <taxon>Haloarcula</taxon>
    </lineage>
</organism>
<dbReference type="AlphaFoldDB" id="A0A1H2QNI8"/>
<proteinExistence type="predicted"/>
<evidence type="ECO:0000313" key="1">
    <source>
        <dbReference type="EMBL" id="SDW08736.1"/>
    </source>
</evidence>
<dbReference type="InterPro" id="IPR055982">
    <property type="entry name" value="DUF7560"/>
</dbReference>
<gene>
    <name evidence="1" type="ORF">SAMN05443574_101312</name>
</gene>
<dbReference type="EMBL" id="FNOF01000001">
    <property type="protein sequence ID" value="SDW08736.1"/>
    <property type="molecule type" value="Genomic_DNA"/>
</dbReference>
<dbReference type="Proteomes" id="UP000182573">
    <property type="component" value="Unassembled WGS sequence"/>
</dbReference>
<protein>
    <submittedName>
        <fullName evidence="1">Uncharacterized protein</fullName>
    </submittedName>
</protein>
<name>A0A1H2QNI8_HALVA</name>
<sequence>MYIPSTLRGQFLRLSQSVAEYMSEYRFTCPNCDACATVDGGVRERLLIVGCPVCAGAVDTPAFVEVSPHNTE</sequence>